<accession>A0A5R9AJA8</accession>
<dbReference type="EMBL" id="VASG01000001">
    <property type="protein sequence ID" value="TLP78678.1"/>
    <property type="molecule type" value="Genomic_DNA"/>
</dbReference>
<evidence type="ECO:0000313" key="2">
    <source>
        <dbReference type="Proteomes" id="UP000307510"/>
    </source>
</evidence>
<sequence length="60" mass="6650">MAARVRWGAYSSRALAQGGLLDLMSWDVVGPLMIVDLPFSVVLDTVLMSIDLIDNRPCNW</sequence>
<proteinExistence type="predicted"/>
<reference evidence="1 2" key="1">
    <citation type="submission" date="2019-05" db="EMBL/GenBank/DDBJ databases">
        <authorList>
            <person name="Moore K."/>
            <person name="O'Neill P."/>
            <person name="Farbos A."/>
            <person name="Studholme D.J."/>
        </authorList>
    </citation>
    <scope>NUCLEOTIDE SEQUENCE [LARGE SCALE GENOMIC DNA]</scope>
    <source>
        <strain evidence="1 2">DSM 9128</strain>
    </source>
</reference>
<dbReference type="InterPro" id="IPR010780">
    <property type="entry name" value="DUF1375"/>
</dbReference>
<dbReference type="AlphaFoldDB" id="A0A5R9AJA8"/>
<name>A0A5R9AJA8_PSENT</name>
<reference evidence="2" key="2">
    <citation type="submission" date="2019-06" db="EMBL/GenBank/DDBJ databases">
        <title>AzeR, a transcriptional regulator that responds to azelaic acid in Pseudomonas nitroreducens.</title>
        <authorList>
            <person name="Bez C."/>
            <person name="Javvadi S.G."/>
            <person name="Bertani I."/>
            <person name="Devescovi G."/>
            <person name="Studholme D.J."/>
            <person name="Geller A."/>
            <person name="Levy A."/>
            <person name="Venturi V."/>
        </authorList>
    </citation>
    <scope>NUCLEOTIDE SEQUENCE [LARGE SCALE GENOMIC DNA]</scope>
    <source>
        <strain evidence="2">DSM 9128</strain>
    </source>
</reference>
<comment type="caution">
    <text evidence="1">The sequence shown here is derived from an EMBL/GenBank/DDBJ whole genome shotgun (WGS) entry which is preliminary data.</text>
</comment>
<dbReference type="Pfam" id="PF07119">
    <property type="entry name" value="DUF1375"/>
    <property type="match status" value="1"/>
</dbReference>
<evidence type="ECO:0000313" key="1">
    <source>
        <dbReference type="EMBL" id="TLP78678.1"/>
    </source>
</evidence>
<protein>
    <submittedName>
        <fullName evidence="1">YceK/YidQ family lipoprotein</fullName>
    </submittedName>
</protein>
<gene>
    <name evidence="1" type="ORF">FEA48_05620</name>
</gene>
<organism evidence="1 2">
    <name type="scientific">Pseudomonas nitroreducens</name>
    <dbReference type="NCBI Taxonomy" id="46680"/>
    <lineage>
        <taxon>Bacteria</taxon>
        <taxon>Pseudomonadati</taxon>
        <taxon>Pseudomonadota</taxon>
        <taxon>Gammaproteobacteria</taxon>
        <taxon>Pseudomonadales</taxon>
        <taxon>Pseudomonadaceae</taxon>
        <taxon>Pseudomonas</taxon>
    </lineage>
</organism>
<dbReference type="Proteomes" id="UP000307510">
    <property type="component" value="Unassembled WGS sequence"/>
</dbReference>
<keyword evidence="1" id="KW-0449">Lipoprotein</keyword>